<feature type="transmembrane region" description="Helical" evidence="9">
    <location>
        <begin position="166"/>
        <end position="190"/>
    </location>
</feature>
<dbReference type="EMBL" id="NPDR01000015">
    <property type="protein sequence ID" value="PJZ47583.1"/>
    <property type="molecule type" value="Genomic_DNA"/>
</dbReference>
<comment type="subcellular location">
    <subcellularLocation>
        <location evidence="1">Cell inner membrane</location>
        <topology evidence="1">Multi-pass membrane protein</topology>
    </subcellularLocation>
</comment>
<keyword evidence="3" id="KW-1003">Cell membrane</keyword>
<accession>A0A2M9Y805</accession>
<keyword evidence="7 9" id="KW-0472">Membrane</keyword>
<evidence type="ECO:0000256" key="7">
    <source>
        <dbReference type="ARBA" id="ARBA00023136"/>
    </source>
</evidence>
<comment type="caution">
    <text evidence="10">The sequence shown here is derived from an EMBL/GenBank/DDBJ whole genome shotgun (WGS) entry which is preliminary data.</text>
</comment>
<evidence type="ECO:0000256" key="5">
    <source>
        <dbReference type="ARBA" id="ARBA00022692"/>
    </source>
</evidence>
<gene>
    <name evidence="10" type="ORF">CH362_18415</name>
</gene>
<evidence type="ECO:0000313" key="10">
    <source>
        <dbReference type="EMBL" id="PJZ47583.1"/>
    </source>
</evidence>
<evidence type="ECO:0000256" key="9">
    <source>
        <dbReference type="SAM" id="Phobius"/>
    </source>
</evidence>
<evidence type="ECO:0000256" key="8">
    <source>
        <dbReference type="ARBA" id="ARBA00035655"/>
    </source>
</evidence>
<feature type="transmembrane region" description="Helical" evidence="9">
    <location>
        <begin position="16"/>
        <end position="36"/>
    </location>
</feature>
<comment type="similarity">
    <text evidence="8">Belongs to the TsuA/YedE (TC 9.B.102) family.</text>
</comment>
<dbReference type="Proteomes" id="UP000231926">
    <property type="component" value="Unassembled WGS sequence"/>
</dbReference>
<keyword evidence="5 9" id="KW-0812">Transmembrane</keyword>
<dbReference type="PANTHER" id="PTHR30574">
    <property type="entry name" value="INNER MEMBRANE PROTEIN YEDE"/>
    <property type="match status" value="1"/>
</dbReference>
<dbReference type="GO" id="GO:0005886">
    <property type="term" value="C:plasma membrane"/>
    <property type="evidence" value="ECO:0007669"/>
    <property type="project" value="UniProtKB-SubCell"/>
</dbReference>
<keyword evidence="2" id="KW-0813">Transport</keyword>
<dbReference type="Pfam" id="PF04143">
    <property type="entry name" value="Sulf_transp"/>
    <property type="match status" value="1"/>
</dbReference>
<sequence length="219" mass="23306">MEYPIVETAKAVKIPIRPVLSFLILGILFFLAVWISKKGKDPDTFRTSSNFPKNILEGRWPSWIGGIGAGVLSFVYYLRVRPVGVTSELGRLSREVGNLLQIIPTRLEGLDTISGCVTSAEGARFFTINAVFVLSLVFGSFGSAVGAKQFSFSLGENPGFKAGISLFGGIFLGWGAMVSIGCTFGTFFSGISAHSLSGFVFAIGLVPGILAGLALLKIK</sequence>
<evidence type="ECO:0000256" key="2">
    <source>
        <dbReference type="ARBA" id="ARBA00022448"/>
    </source>
</evidence>
<evidence type="ECO:0000256" key="3">
    <source>
        <dbReference type="ARBA" id="ARBA00022475"/>
    </source>
</evidence>
<dbReference type="PANTHER" id="PTHR30574:SF1">
    <property type="entry name" value="SULPHUR TRANSPORT DOMAIN-CONTAINING PROTEIN"/>
    <property type="match status" value="1"/>
</dbReference>
<organism evidence="10 11">
    <name type="scientific">Leptospira saintgironsiae</name>
    <dbReference type="NCBI Taxonomy" id="2023183"/>
    <lineage>
        <taxon>Bacteria</taxon>
        <taxon>Pseudomonadati</taxon>
        <taxon>Spirochaetota</taxon>
        <taxon>Spirochaetia</taxon>
        <taxon>Leptospirales</taxon>
        <taxon>Leptospiraceae</taxon>
        <taxon>Leptospira</taxon>
    </lineage>
</organism>
<feature type="transmembrane region" description="Helical" evidence="9">
    <location>
        <begin position="196"/>
        <end position="216"/>
    </location>
</feature>
<dbReference type="AlphaFoldDB" id="A0A2M9Y805"/>
<evidence type="ECO:0000256" key="1">
    <source>
        <dbReference type="ARBA" id="ARBA00004429"/>
    </source>
</evidence>
<evidence type="ECO:0000256" key="6">
    <source>
        <dbReference type="ARBA" id="ARBA00022989"/>
    </source>
</evidence>
<evidence type="ECO:0000313" key="11">
    <source>
        <dbReference type="Proteomes" id="UP000231926"/>
    </source>
</evidence>
<reference evidence="10 11" key="1">
    <citation type="submission" date="2017-07" db="EMBL/GenBank/DDBJ databases">
        <title>Leptospira spp. isolated from tropical soils.</title>
        <authorList>
            <person name="Thibeaux R."/>
            <person name="Iraola G."/>
            <person name="Ferres I."/>
            <person name="Bierque E."/>
            <person name="Girault D."/>
            <person name="Soupe-Gilbert M.-E."/>
            <person name="Picardeau M."/>
            <person name="Goarant C."/>
        </authorList>
    </citation>
    <scope>NUCLEOTIDE SEQUENCE [LARGE SCALE GENOMIC DNA]</scope>
    <source>
        <strain evidence="10 11">FH4-C-A2</strain>
    </source>
</reference>
<feature type="transmembrane region" description="Helical" evidence="9">
    <location>
        <begin position="60"/>
        <end position="78"/>
    </location>
</feature>
<keyword evidence="4" id="KW-0997">Cell inner membrane</keyword>
<protein>
    <submittedName>
        <fullName evidence="10">Uncharacterized protein</fullName>
    </submittedName>
</protein>
<name>A0A2M9Y805_9LEPT</name>
<keyword evidence="11" id="KW-1185">Reference proteome</keyword>
<keyword evidence="6 9" id="KW-1133">Transmembrane helix</keyword>
<feature type="transmembrane region" description="Helical" evidence="9">
    <location>
        <begin position="125"/>
        <end position="145"/>
    </location>
</feature>
<evidence type="ECO:0000256" key="4">
    <source>
        <dbReference type="ARBA" id="ARBA00022519"/>
    </source>
</evidence>
<proteinExistence type="inferred from homology"/>
<dbReference type="InterPro" id="IPR007272">
    <property type="entry name" value="Sulf_transp_TsuA/YedE"/>
</dbReference>